<accession>A0A9N8YTK2</accession>
<organism evidence="1 2">
    <name type="scientific">Funneliformis mosseae</name>
    <name type="common">Endomycorrhizal fungus</name>
    <name type="synonym">Glomus mosseae</name>
    <dbReference type="NCBI Taxonomy" id="27381"/>
    <lineage>
        <taxon>Eukaryota</taxon>
        <taxon>Fungi</taxon>
        <taxon>Fungi incertae sedis</taxon>
        <taxon>Mucoromycota</taxon>
        <taxon>Glomeromycotina</taxon>
        <taxon>Glomeromycetes</taxon>
        <taxon>Glomerales</taxon>
        <taxon>Glomeraceae</taxon>
        <taxon>Funneliformis</taxon>
    </lineage>
</organism>
<name>A0A9N8YTK2_FUNMO</name>
<keyword evidence="2" id="KW-1185">Reference proteome</keyword>
<evidence type="ECO:0000313" key="2">
    <source>
        <dbReference type="Proteomes" id="UP000789375"/>
    </source>
</evidence>
<sequence>MKGLKLVKPKLITGNLVTYDNFQNDELYHFILIYNIKVKKIITNGELFPKEIMMPIELE</sequence>
<evidence type="ECO:0000313" key="1">
    <source>
        <dbReference type="EMBL" id="CAG8448194.1"/>
    </source>
</evidence>
<gene>
    <name evidence="1" type="ORF">FMOSSE_LOCUS1325</name>
</gene>
<proteinExistence type="predicted"/>
<dbReference type="Proteomes" id="UP000789375">
    <property type="component" value="Unassembled WGS sequence"/>
</dbReference>
<dbReference type="AlphaFoldDB" id="A0A9N8YTK2"/>
<reference evidence="1" key="1">
    <citation type="submission" date="2021-06" db="EMBL/GenBank/DDBJ databases">
        <authorList>
            <person name="Kallberg Y."/>
            <person name="Tangrot J."/>
            <person name="Rosling A."/>
        </authorList>
    </citation>
    <scope>NUCLEOTIDE SEQUENCE</scope>
    <source>
        <strain evidence="1">87-6 pot B 2015</strain>
    </source>
</reference>
<protein>
    <submittedName>
        <fullName evidence="1">4513_t:CDS:1</fullName>
    </submittedName>
</protein>
<dbReference type="EMBL" id="CAJVPP010000151">
    <property type="protein sequence ID" value="CAG8448194.1"/>
    <property type="molecule type" value="Genomic_DNA"/>
</dbReference>
<comment type="caution">
    <text evidence="1">The sequence shown here is derived from an EMBL/GenBank/DDBJ whole genome shotgun (WGS) entry which is preliminary data.</text>
</comment>